<dbReference type="SUPFAM" id="SSF52540">
    <property type="entry name" value="P-loop containing nucleoside triphosphate hydrolases"/>
    <property type="match status" value="1"/>
</dbReference>
<evidence type="ECO:0000313" key="2">
    <source>
        <dbReference type="Proteomes" id="UP000242188"/>
    </source>
</evidence>
<protein>
    <submittedName>
        <fullName evidence="1">Serine/threonine-protein kinase roco4</fullName>
    </submittedName>
</protein>
<keyword evidence="1" id="KW-0808">Transferase</keyword>
<dbReference type="STRING" id="6573.A0A210R3K0"/>
<dbReference type="Gene3D" id="3.40.50.300">
    <property type="entry name" value="P-loop containing nucleotide triphosphate hydrolases"/>
    <property type="match status" value="1"/>
</dbReference>
<dbReference type="EMBL" id="NEDP02000641">
    <property type="protein sequence ID" value="OWF55526.1"/>
    <property type="molecule type" value="Genomic_DNA"/>
</dbReference>
<dbReference type="Pfam" id="PF08477">
    <property type="entry name" value="Roc"/>
    <property type="match status" value="1"/>
</dbReference>
<reference evidence="1 2" key="1">
    <citation type="journal article" date="2017" name="Nat. Ecol. Evol.">
        <title>Scallop genome provides insights into evolution of bilaterian karyotype and development.</title>
        <authorList>
            <person name="Wang S."/>
            <person name="Zhang J."/>
            <person name="Jiao W."/>
            <person name="Li J."/>
            <person name="Xun X."/>
            <person name="Sun Y."/>
            <person name="Guo X."/>
            <person name="Huan P."/>
            <person name="Dong B."/>
            <person name="Zhang L."/>
            <person name="Hu X."/>
            <person name="Sun X."/>
            <person name="Wang J."/>
            <person name="Zhao C."/>
            <person name="Wang Y."/>
            <person name="Wang D."/>
            <person name="Huang X."/>
            <person name="Wang R."/>
            <person name="Lv J."/>
            <person name="Li Y."/>
            <person name="Zhang Z."/>
            <person name="Liu B."/>
            <person name="Lu W."/>
            <person name="Hui Y."/>
            <person name="Liang J."/>
            <person name="Zhou Z."/>
            <person name="Hou R."/>
            <person name="Li X."/>
            <person name="Liu Y."/>
            <person name="Li H."/>
            <person name="Ning X."/>
            <person name="Lin Y."/>
            <person name="Zhao L."/>
            <person name="Xing Q."/>
            <person name="Dou J."/>
            <person name="Li Y."/>
            <person name="Mao J."/>
            <person name="Guo H."/>
            <person name="Dou H."/>
            <person name="Li T."/>
            <person name="Mu C."/>
            <person name="Jiang W."/>
            <person name="Fu Q."/>
            <person name="Fu X."/>
            <person name="Miao Y."/>
            <person name="Liu J."/>
            <person name="Yu Q."/>
            <person name="Li R."/>
            <person name="Liao H."/>
            <person name="Li X."/>
            <person name="Kong Y."/>
            <person name="Jiang Z."/>
            <person name="Chourrout D."/>
            <person name="Li R."/>
            <person name="Bao Z."/>
        </authorList>
    </citation>
    <scope>NUCLEOTIDE SEQUENCE [LARGE SCALE GENOMIC DNA]</scope>
    <source>
        <strain evidence="1 2">PY_sf001</strain>
    </source>
</reference>
<sequence>METPEIEAGFLTGSQDGLDGDSLSGDTAAVKRALVESFQVKRASLRAKSDGAFLSLWDMGGHTSFQASHNVFLSSHGVYLLVFRLTDFLKDKLETDRLKKWIRLIGTFSSGELNAPRIKQHDPPLIFVGTFLDELKRTTLDYDKRVQAMQSNIAKFPELSAHKFVRFCTADNSLGNDDTELEVLRGFIIEAAVHQDQWDREIPARWVKLEMDLLEARKKGTRILKFAEVIEMNKRSVAPLPDEDEMKLALE</sequence>
<dbReference type="Proteomes" id="UP000242188">
    <property type="component" value="Unassembled WGS sequence"/>
</dbReference>
<name>A0A210R3K0_MIZYE</name>
<keyword evidence="1" id="KW-0418">Kinase</keyword>
<gene>
    <name evidence="1" type="ORF">KP79_PYT00239</name>
</gene>
<comment type="caution">
    <text evidence="1">The sequence shown here is derived from an EMBL/GenBank/DDBJ whole genome shotgun (WGS) entry which is preliminary data.</text>
</comment>
<proteinExistence type="predicted"/>
<dbReference type="GO" id="GO:0016301">
    <property type="term" value="F:kinase activity"/>
    <property type="evidence" value="ECO:0007669"/>
    <property type="project" value="UniProtKB-KW"/>
</dbReference>
<accession>A0A210R3K0</accession>
<organism evidence="1 2">
    <name type="scientific">Mizuhopecten yessoensis</name>
    <name type="common">Japanese scallop</name>
    <name type="synonym">Patinopecten yessoensis</name>
    <dbReference type="NCBI Taxonomy" id="6573"/>
    <lineage>
        <taxon>Eukaryota</taxon>
        <taxon>Metazoa</taxon>
        <taxon>Spiralia</taxon>
        <taxon>Lophotrochozoa</taxon>
        <taxon>Mollusca</taxon>
        <taxon>Bivalvia</taxon>
        <taxon>Autobranchia</taxon>
        <taxon>Pteriomorphia</taxon>
        <taxon>Pectinida</taxon>
        <taxon>Pectinoidea</taxon>
        <taxon>Pectinidae</taxon>
        <taxon>Mizuhopecten</taxon>
    </lineage>
</organism>
<keyword evidence="2" id="KW-1185">Reference proteome</keyword>
<dbReference type="AlphaFoldDB" id="A0A210R3K0"/>
<dbReference type="OrthoDB" id="6114177at2759"/>
<evidence type="ECO:0000313" key="1">
    <source>
        <dbReference type="EMBL" id="OWF55526.1"/>
    </source>
</evidence>
<dbReference type="InterPro" id="IPR027417">
    <property type="entry name" value="P-loop_NTPase"/>
</dbReference>